<protein>
    <submittedName>
        <fullName evidence="1">Uncharacterized protein</fullName>
    </submittedName>
</protein>
<evidence type="ECO:0000313" key="1">
    <source>
        <dbReference type="EMBL" id="KAL2788019.1"/>
    </source>
</evidence>
<reference evidence="1 2" key="1">
    <citation type="submission" date="2024-07" db="EMBL/GenBank/DDBJ databases">
        <title>Section-level genome sequencing and comparative genomics of Aspergillus sections Usti and Cavernicolus.</title>
        <authorList>
            <consortium name="Lawrence Berkeley National Laboratory"/>
            <person name="Nybo J.L."/>
            <person name="Vesth T.C."/>
            <person name="Theobald S."/>
            <person name="Frisvad J.C."/>
            <person name="Larsen T.O."/>
            <person name="Kjaerboelling I."/>
            <person name="Rothschild-Mancinelli K."/>
            <person name="Lyhne E.K."/>
            <person name="Kogle M.E."/>
            <person name="Barry K."/>
            <person name="Clum A."/>
            <person name="Na H."/>
            <person name="Ledsgaard L."/>
            <person name="Lin J."/>
            <person name="Lipzen A."/>
            <person name="Kuo A."/>
            <person name="Riley R."/>
            <person name="Mondo S."/>
            <person name="Labutti K."/>
            <person name="Haridas S."/>
            <person name="Pangalinan J."/>
            <person name="Salamov A.A."/>
            <person name="Simmons B.A."/>
            <person name="Magnuson J.K."/>
            <person name="Chen J."/>
            <person name="Drula E."/>
            <person name="Henrissat B."/>
            <person name="Wiebenga A."/>
            <person name="Lubbers R.J."/>
            <person name="Gomes A.C."/>
            <person name="Makela M.R."/>
            <person name="Stajich J."/>
            <person name="Grigoriev I.V."/>
            <person name="Mortensen U.H."/>
            <person name="De Vries R.P."/>
            <person name="Baker S.E."/>
            <person name="Andersen M.R."/>
        </authorList>
    </citation>
    <scope>NUCLEOTIDE SEQUENCE [LARGE SCALE GENOMIC DNA]</scope>
    <source>
        <strain evidence="1 2">CBS 209.92</strain>
    </source>
</reference>
<accession>A0ABR4FXM8</accession>
<sequence length="505" mass="58064">MLDMIAQEFSIMMRNDEVKAYSFWEERPMSGIREFDGKVFIISGCLIILRFVNARTSCSYFQTVKVVPDFSATLETPRKEMGVDANYVQMCKFASREDNMYGRVIGAIRPYVEAVKGQRTRDEERRITQDLETLPTAVRQRILADQAWNELHLGNISNHVVLRMPQFSEGVLRLGTDYVAPTNRVYGSGAFKLAAILQLSPGQANETLAQVEELGLHKSVHYESTYYSRVSKRGLLKLVSGKVPRVSQEGGSLVAKTSIGSFTFRRIDGKVLVRYDWNDRSAKAAMSEEIDFEDLQRCASRRYRRLERDDSSREVWMEDYEGSTTVRHSWTSPVYCSTAIFFHDLDHPTCPRFMTVEEYHQLEHQSQHNRDILTAFTWLIQILEHKVVLELRAPQVNMSVCRMILGDIASNRGLRPKAGFLDEFLDRCSKFHDDLLEVYGERRSRIEMQNHMLALVERDRLLVAGVGNLALLARANAKFLLKLATPAPDMWIEMILDPERDLWIA</sequence>
<dbReference type="Proteomes" id="UP001610563">
    <property type="component" value="Unassembled WGS sequence"/>
</dbReference>
<gene>
    <name evidence="1" type="ORF">BJX66DRAFT_340637</name>
</gene>
<comment type="caution">
    <text evidence="1">The sequence shown here is derived from an EMBL/GenBank/DDBJ whole genome shotgun (WGS) entry which is preliminary data.</text>
</comment>
<name>A0ABR4FXM8_9EURO</name>
<keyword evidence="2" id="KW-1185">Reference proteome</keyword>
<organism evidence="1 2">
    <name type="scientific">Aspergillus keveii</name>
    <dbReference type="NCBI Taxonomy" id="714993"/>
    <lineage>
        <taxon>Eukaryota</taxon>
        <taxon>Fungi</taxon>
        <taxon>Dikarya</taxon>
        <taxon>Ascomycota</taxon>
        <taxon>Pezizomycotina</taxon>
        <taxon>Eurotiomycetes</taxon>
        <taxon>Eurotiomycetidae</taxon>
        <taxon>Eurotiales</taxon>
        <taxon>Aspergillaceae</taxon>
        <taxon>Aspergillus</taxon>
        <taxon>Aspergillus subgen. Nidulantes</taxon>
    </lineage>
</organism>
<evidence type="ECO:0000313" key="2">
    <source>
        <dbReference type="Proteomes" id="UP001610563"/>
    </source>
</evidence>
<proteinExistence type="predicted"/>
<dbReference type="EMBL" id="JBFTWV010000086">
    <property type="protein sequence ID" value="KAL2788019.1"/>
    <property type="molecule type" value="Genomic_DNA"/>
</dbReference>